<feature type="compositionally biased region" description="Basic and acidic residues" evidence="1">
    <location>
        <begin position="1"/>
        <end position="12"/>
    </location>
</feature>
<feature type="compositionally biased region" description="Acidic residues" evidence="1">
    <location>
        <begin position="39"/>
        <end position="56"/>
    </location>
</feature>
<proteinExistence type="predicted"/>
<sequence>MGRDSYEDERYKKYYNHPPHGEIPQDPKRRDALVKGTELDDDAAAPEPDADDDPAR</sequence>
<keyword evidence="3" id="KW-1185">Reference proteome</keyword>
<evidence type="ECO:0000313" key="2">
    <source>
        <dbReference type="EMBL" id="GHD05373.1"/>
    </source>
</evidence>
<evidence type="ECO:0000256" key="1">
    <source>
        <dbReference type="SAM" id="MobiDB-lite"/>
    </source>
</evidence>
<feature type="compositionally biased region" description="Basic and acidic residues" evidence="1">
    <location>
        <begin position="19"/>
        <end position="33"/>
    </location>
</feature>
<name>A0ABQ3GI87_9MICC</name>
<protein>
    <submittedName>
        <fullName evidence="2">Uncharacterized protein</fullName>
    </submittedName>
</protein>
<gene>
    <name evidence="2" type="ORF">GCM10008096_14180</name>
</gene>
<dbReference type="Proteomes" id="UP000642819">
    <property type="component" value="Unassembled WGS sequence"/>
</dbReference>
<feature type="region of interest" description="Disordered" evidence="1">
    <location>
        <begin position="1"/>
        <end position="56"/>
    </location>
</feature>
<dbReference type="EMBL" id="BMXK01000005">
    <property type="protein sequence ID" value="GHD05373.1"/>
    <property type="molecule type" value="Genomic_DNA"/>
</dbReference>
<accession>A0ABQ3GI87</accession>
<comment type="caution">
    <text evidence="2">The sequence shown here is derived from an EMBL/GenBank/DDBJ whole genome shotgun (WGS) entry which is preliminary data.</text>
</comment>
<reference evidence="3" key="1">
    <citation type="journal article" date="2019" name="Int. J. Syst. Evol. Microbiol.">
        <title>The Global Catalogue of Microorganisms (GCM) 10K type strain sequencing project: providing services to taxonomists for standard genome sequencing and annotation.</title>
        <authorList>
            <consortium name="The Broad Institute Genomics Platform"/>
            <consortium name="The Broad Institute Genome Sequencing Center for Infectious Disease"/>
            <person name="Wu L."/>
            <person name="Ma J."/>
        </authorList>
    </citation>
    <scope>NUCLEOTIDE SEQUENCE [LARGE SCALE GENOMIC DNA]</scope>
    <source>
        <strain evidence="3">KCTC 19466</strain>
    </source>
</reference>
<dbReference type="RefSeq" id="WP_189349433.1">
    <property type="nucleotide sequence ID" value="NZ_BMXK01000005.1"/>
</dbReference>
<organism evidence="2 3">
    <name type="scientific">Zhihengliuella salsuginis</name>
    <dbReference type="NCBI Taxonomy" id="578222"/>
    <lineage>
        <taxon>Bacteria</taxon>
        <taxon>Bacillati</taxon>
        <taxon>Actinomycetota</taxon>
        <taxon>Actinomycetes</taxon>
        <taxon>Micrococcales</taxon>
        <taxon>Micrococcaceae</taxon>
        <taxon>Zhihengliuella</taxon>
    </lineage>
</organism>
<evidence type="ECO:0000313" key="3">
    <source>
        <dbReference type="Proteomes" id="UP000642819"/>
    </source>
</evidence>